<dbReference type="Proteomes" id="UP000095553">
    <property type="component" value="Unassembled WGS sequence"/>
</dbReference>
<organism evidence="1 2">
    <name type="scientific">Anaerostipes hadrus</name>
    <dbReference type="NCBI Taxonomy" id="649756"/>
    <lineage>
        <taxon>Bacteria</taxon>
        <taxon>Bacillati</taxon>
        <taxon>Bacillota</taxon>
        <taxon>Clostridia</taxon>
        <taxon>Lachnospirales</taxon>
        <taxon>Lachnospiraceae</taxon>
        <taxon>Anaerostipes</taxon>
    </lineage>
</organism>
<name>A0A173RIT3_ANAHA</name>
<proteinExistence type="predicted"/>
<dbReference type="AlphaFoldDB" id="A0A173RIT3"/>
<gene>
    <name evidence="1" type="ORF">ERS852571_00508</name>
</gene>
<protein>
    <submittedName>
        <fullName evidence="1">Uncharacterized protein</fullName>
    </submittedName>
</protein>
<evidence type="ECO:0000313" key="2">
    <source>
        <dbReference type="Proteomes" id="UP000095553"/>
    </source>
</evidence>
<dbReference type="EMBL" id="CYXY01000003">
    <property type="protein sequence ID" value="CUM77771.1"/>
    <property type="molecule type" value="Genomic_DNA"/>
</dbReference>
<sequence length="57" mass="6803">MYTANQILKKDGLSLEILYKLSYQSKLGINLKKNLHYFEKNSLFQELICVNEWYDSL</sequence>
<reference evidence="1 2" key="1">
    <citation type="submission" date="2015-09" db="EMBL/GenBank/DDBJ databases">
        <authorList>
            <consortium name="Pathogen Informatics"/>
        </authorList>
    </citation>
    <scope>NUCLEOTIDE SEQUENCE [LARGE SCALE GENOMIC DNA]</scope>
    <source>
        <strain evidence="1 2">2789STDY5834959</strain>
    </source>
</reference>
<accession>A0A173RIT3</accession>
<evidence type="ECO:0000313" key="1">
    <source>
        <dbReference type="EMBL" id="CUM77771.1"/>
    </source>
</evidence>